<evidence type="ECO:0000259" key="5">
    <source>
        <dbReference type="PROSITE" id="PS50600"/>
    </source>
</evidence>
<keyword evidence="3" id="KW-0378">Hydrolase</keyword>
<proteinExistence type="inferred from homology"/>
<dbReference type="Proteomes" id="UP000824890">
    <property type="component" value="Unassembled WGS sequence"/>
</dbReference>
<dbReference type="InterPro" id="IPR038765">
    <property type="entry name" value="Papain-like_cys_pep_sf"/>
</dbReference>
<keyword evidence="2" id="KW-0645">Protease</keyword>
<accession>A0ABQ8BGN2</accession>
<feature type="region of interest" description="Disordered" evidence="4">
    <location>
        <begin position="373"/>
        <end position="399"/>
    </location>
</feature>
<name>A0ABQ8BGN2_BRANA</name>
<feature type="region of interest" description="Disordered" evidence="4">
    <location>
        <begin position="566"/>
        <end position="616"/>
    </location>
</feature>
<gene>
    <name evidence="6" type="ORF">HID58_042869</name>
</gene>
<feature type="region of interest" description="Disordered" evidence="4">
    <location>
        <begin position="31"/>
        <end position="79"/>
    </location>
</feature>
<evidence type="ECO:0000256" key="3">
    <source>
        <dbReference type="ARBA" id="ARBA00022801"/>
    </source>
</evidence>
<feature type="non-terminal residue" evidence="6">
    <location>
        <position position="1"/>
    </location>
</feature>
<feature type="non-terminal residue" evidence="6">
    <location>
        <position position="778"/>
    </location>
</feature>
<dbReference type="InterPro" id="IPR003653">
    <property type="entry name" value="Peptidase_C48_C"/>
</dbReference>
<comment type="caution">
    <text evidence="6">The sequence shown here is derived from an EMBL/GenBank/DDBJ whole genome shotgun (WGS) entry which is preliminary data.</text>
</comment>
<evidence type="ECO:0000256" key="1">
    <source>
        <dbReference type="ARBA" id="ARBA00005234"/>
    </source>
</evidence>
<comment type="similarity">
    <text evidence="1">Belongs to the peptidase C48 family.</text>
</comment>
<evidence type="ECO:0000256" key="2">
    <source>
        <dbReference type="ARBA" id="ARBA00022670"/>
    </source>
</evidence>
<evidence type="ECO:0000313" key="6">
    <source>
        <dbReference type="EMBL" id="KAH0903366.1"/>
    </source>
</evidence>
<evidence type="ECO:0000313" key="7">
    <source>
        <dbReference type="Proteomes" id="UP000824890"/>
    </source>
</evidence>
<dbReference type="Gene3D" id="3.40.395.10">
    <property type="entry name" value="Adenoviral Proteinase, Chain A"/>
    <property type="match status" value="1"/>
</dbReference>
<protein>
    <recommendedName>
        <fullName evidence="5">Ubiquitin-like protease family profile domain-containing protein</fullName>
    </recommendedName>
</protein>
<evidence type="ECO:0000256" key="4">
    <source>
        <dbReference type="SAM" id="MobiDB-lite"/>
    </source>
</evidence>
<reference evidence="6 7" key="1">
    <citation type="submission" date="2021-05" db="EMBL/GenBank/DDBJ databases">
        <title>Genome Assembly of Synthetic Allotetraploid Brassica napus Reveals Homoeologous Exchanges between Subgenomes.</title>
        <authorList>
            <person name="Davis J.T."/>
        </authorList>
    </citation>
    <scope>NUCLEOTIDE SEQUENCE [LARGE SCALE GENOMIC DNA]</scope>
    <source>
        <strain evidence="7">cv. Da-Ae</strain>
        <tissue evidence="6">Seedling</tissue>
    </source>
</reference>
<dbReference type="PROSITE" id="PS50600">
    <property type="entry name" value="ULP_PROTEASE"/>
    <property type="match status" value="1"/>
</dbReference>
<sequence length="778" mass="87681">SNVRNRKVFRVSTFEFPTWFLNCVTAGRRVTRTQSAGNKPERKGRKPTKQMSRYAKPENSDQEMPTSTSGAEFIETSHSPPPQLPVRLFARYCYPNKPHLNIYSKAIVIGSIVKSLKGTSELKKLLGSQFGYLFHLPVTRCLNSAKLVHSLVSRQLITPSDSLSVNSCDPMVGNVADEFSALTVFEDESGVGKIWKDLFETEDVDVRVPEVLQMLAEPELPVGKRLPLALIALVDGLLVCGHKQIRVKPSYVRMVEDPEEFFNILHLLHKRLNPLRSCESGSNSKPQHVMLKPKPRLLPDEGVDFKWEDEIEDPTVKKLVGLMRGGHKFQTSDFVGGDSSLPPLIGTSKVTGPRVTKECPQERRRFRKKIEEPVCSSQPQRRPFRPRRGVGVEPESTDSGEINEELKAWICGELSTRIGTLREKIYGWLHPNERCSNPDNRRGRSLDRKCKAARRVSVCFNNANDAPTVVANDAPTVQTLSPEATILEADQLATVVKAVFHMSVGENSGFPRVEEAPMTTGLNLLAQEVENASGVDQEDSELVDNTLALVLAKPKTFVLPSQDFVESDEVGTSVPDETNSKNKETASPTNSEDYKTPPEESPTAESRTPEGGNVLNRRYSTRLTKIQEGEWKCQQIGSPTRLFTHHMRHIHVLMNMMWRRHGSSYLNQRCALMDYYPISCIMSKVAKFEEATDKRNFNWGGPAKCFVTGKSHRRNWKMELFRDIDRVYVPMLWGLDHWEGLVINLHSKQVEILDCKITFNESDAAVVEHMSPLLRSLP</sequence>
<dbReference type="SUPFAM" id="SSF54001">
    <property type="entry name" value="Cysteine proteinases"/>
    <property type="match status" value="1"/>
</dbReference>
<dbReference type="Pfam" id="PF02902">
    <property type="entry name" value="Peptidase_C48"/>
    <property type="match status" value="1"/>
</dbReference>
<feature type="domain" description="Ubiquitin-like protease family profile" evidence="5">
    <location>
        <begin position="613"/>
        <end position="778"/>
    </location>
</feature>
<dbReference type="PANTHER" id="PTHR48449:SF1">
    <property type="entry name" value="DUF1985 DOMAIN-CONTAINING PROTEIN"/>
    <property type="match status" value="1"/>
</dbReference>
<organism evidence="6 7">
    <name type="scientific">Brassica napus</name>
    <name type="common">Rape</name>
    <dbReference type="NCBI Taxonomy" id="3708"/>
    <lineage>
        <taxon>Eukaryota</taxon>
        <taxon>Viridiplantae</taxon>
        <taxon>Streptophyta</taxon>
        <taxon>Embryophyta</taxon>
        <taxon>Tracheophyta</taxon>
        <taxon>Spermatophyta</taxon>
        <taxon>Magnoliopsida</taxon>
        <taxon>eudicotyledons</taxon>
        <taxon>Gunneridae</taxon>
        <taxon>Pentapetalae</taxon>
        <taxon>rosids</taxon>
        <taxon>malvids</taxon>
        <taxon>Brassicales</taxon>
        <taxon>Brassicaceae</taxon>
        <taxon>Brassiceae</taxon>
        <taxon>Brassica</taxon>
    </lineage>
</organism>
<dbReference type="PANTHER" id="PTHR48449">
    <property type="entry name" value="DUF1985 DOMAIN-CONTAINING PROTEIN"/>
    <property type="match status" value="1"/>
</dbReference>
<keyword evidence="7" id="KW-1185">Reference proteome</keyword>
<dbReference type="EMBL" id="JAGKQM010000011">
    <property type="protein sequence ID" value="KAH0903366.1"/>
    <property type="molecule type" value="Genomic_DNA"/>
</dbReference>